<feature type="domain" description="HMG" evidence="2">
    <location>
        <begin position="225"/>
        <end position="353"/>
    </location>
</feature>
<feature type="compositionally biased region" description="Polar residues" evidence="1">
    <location>
        <begin position="471"/>
        <end position="480"/>
    </location>
</feature>
<comment type="caution">
    <text evidence="3">The sequence shown here is derived from an EMBL/GenBank/DDBJ whole genome shotgun (WGS) entry which is preliminary data.</text>
</comment>
<evidence type="ECO:0000313" key="3">
    <source>
        <dbReference type="EMBL" id="KAJ7367062.1"/>
    </source>
</evidence>
<feature type="region of interest" description="Disordered" evidence="1">
    <location>
        <begin position="441"/>
        <end position="487"/>
    </location>
</feature>
<dbReference type="PANTHER" id="PTHR34305:SF1">
    <property type="entry name" value="SWIM-TYPE DOMAIN-CONTAINING PROTEIN"/>
    <property type="match status" value="1"/>
</dbReference>
<dbReference type="AlphaFoldDB" id="A0AAD7ASD3"/>
<reference evidence="3" key="1">
    <citation type="submission" date="2023-03" db="EMBL/GenBank/DDBJ databases">
        <title>Massive genome expansion in bonnet fungi (Mycena s.s.) driven by repeated elements and novel gene families across ecological guilds.</title>
        <authorList>
            <consortium name="Lawrence Berkeley National Laboratory"/>
            <person name="Harder C.B."/>
            <person name="Miyauchi S."/>
            <person name="Viragh M."/>
            <person name="Kuo A."/>
            <person name="Thoen E."/>
            <person name="Andreopoulos B."/>
            <person name="Lu D."/>
            <person name="Skrede I."/>
            <person name="Drula E."/>
            <person name="Henrissat B."/>
            <person name="Morin E."/>
            <person name="Kohler A."/>
            <person name="Barry K."/>
            <person name="LaButti K."/>
            <person name="Morin E."/>
            <person name="Salamov A."/>
            <person name="Lipzen A."/>
            <person name="Mereny Z."/>
            <person name="Hegedus B."/>
            <person name="Baldrian P."/>
            <person name="Stursova M."/>
            <person name="Weitz H."/>
            <person name="Taylor A."/>
            <person name="Grigoriev I.V."/>
            <person name="Nagy L.G."/>
            <person name="Martin F."/>
            <person name="Kauserud H."/>
        </authorList>
    </citation>
    <scope>NUCLEOTIDE SEQUENCE</scope>
    <source>
        <strain evidence="3">CBHHK002</strain>
    </source>
</reference>
<organism evidence="3 4">
    <name type="scientific">Mycena albidolilacea</name>
    <dbReference type="NCBI Taxonomy" id="1033008"/>
    <lineage>
        <taxon>Eukaryota</taxon>
        <taxon>Fungi</taxon>
        <taxon>Dikarya</taxon>
        <taxon>Basidiomycota</taxon>
        <taxon>Agaricomycotina</taxon>
        <taxon>Agaricomycetes</taxon>
        <taxon>Agaricomycetidae</taxon>
        <taxon>Agaricales</taxon>
        <taxon>Marasmiineae</taxon>
        <taxon>Mycenaceae</taxon>
        <taxon>Mycena</taxon>
    </lineage>
</organism>
<feature type="non-terminal residue" evidence="3">
    <location>
        <position position="840"/>
    </location>
</feature>
<evidence type="ECO:0000259" key="2">
    <source>
        <dbReference type="Pfam" id="PF18717"/>
    </source>
</evidence>
<gene>
    <name evidence="3" type="ORF">DFH08DRAFT_678486</name>
</gene>
<feature type="compositionally biased region" description="Acidic residues" evidence="1">
    <location>
        <begin position="452"/>
        <end position="470"/>
    </location>
</feature>
<dbReference type="Pfam" id="PF18717">
    <property type="entry name" value="CxC4"/>
    <property type="match status" value="1"/>
</dbReference>
<sequence>SEYCDSIQEEGGAFYQIGTDLFVVNGWDPQKKISKASWYHLQRSSIGDTLVAVCQCPLSRPDNACVHQQFLTDYGDEFFPLDASFTEGDEAVLFSRQELEEAVYLNHFSSPSPNSRSLTGRVIVVYTGVDDGSGQWVCSKDTNHRGCPHINKCRDLLQRLVKVDPTATDENSGDGSSIDYAARRAALEQKSVSYLPISPPPWAALESDPSLYERTVALEDLPDALCLSESSSCCCSQPRHLYNPAQPILRMQCAVYGLFRAWDTTIELQVCPNSRCRRRFIGPDGRERGIFNYNNRKLFSHDLLDEYTSAYTSSETPFSAWVSVVARRYELHRGSMEHPFVTAEVFRAVWFAYVKLQYLDGSMQCPRCGPSPDNTIWDGVTLAFNRKHLLPSLEPPTMPQPESIERGTTRYVTGQQLLVYQKIRRLVRRVITGGPLTKDMITGKVVPAGGEPDAEDEEEEEDDENDDEIENGSTGAQTQTRGERAAARARKEMLERLDAIPGAVEGLNRACPSLGELFESKFGEVSVIRGIVAPDVYRRFFIQVSAEESVLQMTTKPALNALEAFVNEPSHRNASALVEIPAIHELLRHEKGLADTFPENTIGICRWVLERGRAVLNSLIKGPEPPRVTDGSVEKPWTETGCCYGLPKIRERPRYPKLKHDVKNDVGGKRGAKCSKFYSQYGERRLTGGIMCVWCTHSVCYGFHCIPKGEGRNDVFSALVTRWETAPKRIIYDFACALEPYCMTREPAFFANTQFLIDDFHSVGHTKCSPAAFLKTYCNVDPRLAYINSSAGECGNSGLGRIRKSVSYMSQGRAILYSKVFLCIWNRLRIRKLTGNTIMV</sequence>
<dbReference type="Proteomes" id="UP001218218">
    <property type="component" value="Unassembled WGS sequence"/>
</dbReference>
<dbReference type="PANTHER" id="PTHR34305">
    <property type="entry name" value="EXPRESSED PROTEIN"/>
    <property type="match status" value="1"/>
</dbReference>
<evidence type="ECO:0000256" key="1">
    <source>
        <dbReference type="SAM" id="MobiDB-lite"/>
    </source>
</evidence>
<dbReference type="EMBL" id="JARIHO010000002">
    <property type="protein sequence ID" value="KAJ7367062.1"/>
    <property type="molecule type" value="Genomic_DNA"/>
</dbReference>
<protein>
    <recommendedName>
        <fullName evidence="2">HMG domain-containing protein</fullName>
    </recommendedName>
</protein>
<keyword evidence="4" id="KW-1185">Reference proteome</keyword>
<name>A0AAD7ASD3_9AGAR</name>
<proteinExistence type="predicted"/>
<accession>A0AAD7ASD3</accession>
<dbReference type="InterPro" id="IPR040648">
    <property type="entry name" value="HMGXB3_CxC4"/>
</dbReference>
<evidence type="ECO:0000313" key="4">
    <source>
        <dbReference type="Proteomes" id="UP001218218"/>
    </source>
</evidence>